<evidence type="ECO:0000256" key="2">
    <source>
        <dbReference type="SAM" id="SignalP"/>
    </source>
</evidence>
<organism evidence="3 4">
    <name type="scientific">Pseudocercospora eumusae</name>
    <dbReference type="NCBI Taxonomy" id="321146"/>
    <lineage>
        <taxon>Eukaryota</taxon>
        <taxon>Fungi</taxon>
        <taxon>Dikarya</taxon>
        <taxon>Ascomycota</taxon>
        <taxon>Pezizomycotina</taxon>
        <taxon>Dothideomycetes</taxon>
        <taxon>Dothideomycetidae</taxon>
        <taxon>Mycosphaerellales</taxon>
        <taxon>Mycosphaerellaceae</taxon>
        <taxon>Pseudocercospora</taxon>
    </lineage>
</organism>
<feature type="transmembrane region" description="Helical" evidence="1">
    <location>
        <begin position="410"/>
        <end position="436"/>
    </location>
</feature>
<feature type="signal peptide" evidence="2">
    <location>
        <begin position="1"/>
        <end position="22"/>
    </location>
</feature>
<feature type="transmembrane region" description="Helical" evidence="1">
    <location>
        <begin position="324"/>
        <end position="347"/>
    </location>
</feature>
<keyword evidence="1" id="KW-0812">Transmembrane</keyword>
<sequence>MDGIAIASLLNMCWLNLRLTSSFLCTISFDRTRTTHERHTNYEHIMSGVHGQVIGHLARRGYEAAFHGFSAQHIAQLQQDAELYEQAGPAMEVKPYEMLPIIITAFLTILLLASVKYTLGEVMASLAMIESPTSTAIIEDTPPAYKYADGPDAPLEKEGLLLAEAEVDKDVEITVIPNKPVTSSIRTTIGHLTRIGGFRARWRGAGVSFIYHFMHSALVNLVAGFLGLSLLGNALVYVFVSVGLARVHMAWTHAMISQPSSQPFWRRMVARKQCKALLLPSFVFALAQQATFVVPVVVAFAVGLPEINKEHVMEAAHKHDCNKLIFTGLRFLAVPATFLFVAVAILLPATVTLTRIEALLLPEEHETIVPFDRQAIVGNVNMQARGSAHVIFFRAWRSFDRAARWRLIKLYVKMAFIQISIIFISAHLVAAELYVIGAERLGIFLTSAAAQLKLAAIEANQQ</sequence>
<proteinExistence type="predicted"/>
<keyword evidence="2" id="KW-0732">Signal</keyword>
<evidence type="ECO:0000313" key="4">
    <source>
        <dbReference type="Proteomes" id="UP000070133"/>
    </source>
</evidence>
<comment type="caution">
    <text evidence="3">The sequence shown here is derived from an EMBL/GenBank/DDBJ whole genome shotgun (WGS) entry which is preliminary data.</text>
</comment>
<dbReference type="STRING" id="321146.A0A139HEK1"/>
<keyword evidence="1" id="KW-1133">Transmembrane helix</keyword>
<feature type="chain" id="PRO_5007806475" description="CSC1/OSCA1-like 7TM region domain-containing protein" evidence="2">
    <location>
        <begin position="23"/>
        <end position="462"/>
    </location>
</feature>
<dbReference type="Proteomes" id="UP000070133">
    <property type="component" value="Unassembled WGS sequence"/>
</dbReference>
<evidence type="ECO:0000313" key="3">
    <source>
        <dbReference type="EMBL" id="KXT00901.1"/>
    </source>
</evidence>
<name>A0A139HEK1_9PEZI</name>
<feature type="transmembrane region" description="Helical" evidence="1">
    <location>
        <begin position="277"/>
        <end position="304"/>
    </location>
</feature>
<dbReference type="AlphaFoldDB" id="A0A139HEK1"/>
<reference evidence="3 4" key="1">
    <citation type="submission" date="2015-07" db="EMBL/GenBank/DDBJ databases">
        <title>Comparative genomics of the Sigatoka disease complex on banana suggests a link between parallel evolutionary changes in Pseudocercospora fijiensis and Pseudocercospora eumusae and increased virulence on the banana host.</title>
        <authorList>
            <person name="Chang T.-C."/>
            <person name="Salvucci A."/>
            <person name="Crous P.W."/>
            <person name="Stergiopoulos I."/>
        </authorList>
    </citation>
    <scope>NUCLEOTIDE SEQUENCE [LARGE SCALE GENOMIC DNA]</scope>
    <source>
        <strain evidence="3 4">CBS 114824</strain>
    </source>
</reference>
<dbReference type="EMBL" id="LFZN01000065">
    <property type="protein sequence ID" value="KXT00901.1"/>
    <property type="molecule type" value="Genomic_DNA"/>
</dbReference>
<keyword evidence="1" id="KW-0472">Membrane</keyword>
<protein>
    <recommendedName>
        <fullName evidence="5">CSC1/OSCA1-like 7TM region domain-containing protein</fullName>
    </recommendedName>
</protein>
<feature type="transmembrane region" description="Helical" evidence="1">
    <location>
        <begin position="98"/>
        <end position="119"/>
    </location>
</feature>
<dbReference type="OrthoDB" id="2896006at2759"/>
<keyword evidence="4" id="KW-1185">Reference proteome</keyword>
<accession>A0A139HEK1</accession>
<evidence type="ECO:0000256" key="1">
    <source>
        <dbReference type="SAM" id="Phobius"/>
    </source>
</evidence>
<evidence type="ECO:0008006" key="5">
    <source>
        <dbReference type="Google" id="ProtNLM"/>
    </source>
</evidence>
<gene>
    <name evidence="3" type="ORF">AC578_5716</name>
</gene>